<protein>
    <submittedName>
        <fullName evidence="6">Dihydropyrimidinase</fullName>
        <ecNumber evidence="6">3.5.2.2</ecNumber>
    </submittedName>
</protein>
<comment type="similarity">
    <text evidence="2">Belongs to the metallo-dependent hydrolases superfamily. Hydantoinase/dihydropyrimidinase family.</text>
</comment>
<evidence type="ECO:0000256" key="1">
    <source>
        <dbReference type="ARBA" id="ARBA00001947"/>
    </source>
</evidence>
<dbReference type="Gene3D" id="2.30.40.10">
    <property type="entry name" value="Urease, subunit C, domain 1"/>
    <property type="match status" value="1"/>
</dbReference>
<dbReference type="PANTHER" id="PTHR11647">
    <property type="entry name" value="HYDRANTOINASE/DIHYDROPYRIMIDINASE FAMILY MEMBER"/>
    <property type="match status" value="1"/>
</dbReference>
<comment type="cofactor">
    <cofactor evidence="1">
        <name>Zn(2+)</name>
        <dbReference type="ChEBI" id="CHEBI:29105"/>
    </cofactor>
</comment>
<accession>A0ABY5PEH8</accession>
<dbReference type="EMBL" id="CP088295">
    <property type="protein sequence ID" value="UUY02827.1"/>
    <property type="molecule type" value="Genomic_DNA"/>
</dbReference>
<dbReference type="InterPro" id="IPR032466">
    <property type="entry name" value="Metal_Hydrolase"/>
</dbReference>
<dbReference type="SUPFAM" id="SSF51338">
    <property type="entry name" value="Composite domain of metallo-dependent hydrolases"/>
    <property type="match status" value="2"/>
</dbReference>
<evidence type="ECO:0000313" key="6">
    <source>
        <dbReference type="EMBL" id="UUY02827.1"/>
    </source>
</evidence>
<dbReference type="NCBIfam" id="TIGR02033">
    <property type="entry name" value="D-hydantoinase"/>
    <property type="match status" value="1"/>
</dbReference>
<keyword evidence="7" id="KW-1185">Reference proteome</keyword>
<dbReference type="SUPFAM" id="SSF51556">
    <property type="entry name" value="Metallo-dependent hydrolases"/>
    <property type="match status" value="1"/>
</dbReference>
<keyword evidence="3" id="KW-0479">Metal-binding</keyword>
<keyword evidence="4 6" id="KW-0378">Hydrolase</keyword>
<dbReference type="Proteomes" id="UP001058860">
    <property type="component" value="Chromosome"/>
</dbReference>
<dbReference type="InterPro" id="IPR011059">
    <property type="entry name" value="Metal-dep_hydrolase_composite"/>
</dbReference>
<proteinExistence type="inferred from homology"/>
<dbReference type="RefSeq" id="WP_353863350.1">
    <property type="nucleotide sequence ID" value="NZ_CP088295.1"/>
</dbReference>
<dbReference type="InterPro" id="IPR050378">
    <property type="entry name" value="Metallo-dep_Hydrolases_sf"/>
</dbReference>
<dbReference type="GO" id="GO:0004157">
    <property type="term" value="F:dihydropyrimidinase activity"/>
    <property type="evidence" value="ECO:0007669"/>
    <property type="project" value="UniProtKB-EC"/>
</dbReference>
<dbReference type="InterPro" id="IPR006680">
    <property type="entry name" value="Amidohydro-rel"/>
</dbReference>
<dbReference type="Pfam" id="PF01979">
    <property type="entry name" value="Amidohydro_1"/>
    <property type="match status" value="1"/>
</dbReference>
<evidence type="ECO:0000256" key="4">
    <source>
        <dbReference type="ARBA" id="ARBA00022801"/>
    </source>
</evidence>
<feature type="domain" description="Amidohydrolase-related" evidence="5">
    <location>
        <begin position="49"/>
        <end position="436"/>
    </location>
</feature>
<evidence type="ECO:0000313" key="7">
    <source>
        <dbReference type="Proteomes" id="UP001058860"/>
    </source>
</evidence>
<gene>
    <name evidence="6" type="primary">hydA</name>
    <name evidence="6" type="ORF">LRS13_19385</name>
</gene>
<evidence type="ECO:0000256" key="3">
    <source>
        <dbReference type="ARBA" id="ARBA00022723"/>
    </source>
</evidence>
<evidence type="ECO:0000256" key="2">
    <source>
        <dbReference type="ARBA" id="ARBA00008829"/>
    </source>
</evidence>
<dbReference type="EC" id="3.5.2.2" evidence="6"/>
<dbReference type="InterPro" id="IPR011778">
    <property type="entry name" value="Hydantoinase/dihydroPyrase"/>
</dbReference>
<sequence length="471" mass="49986">MRTLIRGGRVVTAGDDYTADVLIEGERITQLGANLLVPADRVIDATDRYVLPGGVDTHTHLASPSAGTVTCDDFFTGTVAAAFGGTTTIVDFATQFAGVPFADAVATWEANRTGKAVIDVGFHLAVTDLEGGGGVDALAAMVDAGVPSWKLFMAYKGAIMVDDDTLLRVMQTAADAGALVLVHAEHGDAIDVLTRQALAAGRTGPDQHAATRPPEAEAEATNRAINLARIAGCDLFVVHVSCGEALASIRRAREAGWRVWAETCPQYLFCDESQLSLPDFEGAKYTFSPPPRHVSNQPLLWRALADGALDQLTTDHCPFRWADQKAMGRDDFSKIPNGAPGIEQRLMLAHHFGVREGRISLQRMVDVLSTTPARLFGLAPRKGSIAVGADADVVVFDPAREHTISAATHHSAVDYNLYEGMTVVGAPETVLVRGTPVIEQGRLTVGPGHGRFVPRAPFRAGTTHVAEGAVA</sequence>
<dbReference type="Gene3D" id="3.20.20.140">
    <property type="entry name" value="Metal-dependent hydrolases"/>
    <property type="match status" value="1"/>
</dbReference>
<name>A0ABY5PEH8_9ACTN</name>
<organism evidence="6 7">
    <name type="scientific">Svornostia abyssi</name>
    <dbReference type="NCBI Taxonomy" id="2898438"/>
    <lineage>
        <taxon>Bacteria</taxon>
        <taxon>Bacillati</taxon>
        <taxon>Actinomycetota</taxon>
        <taxon>Thermoleophilia</taxon>
        <taxon>Solirubrobacterales</taxon>
        <taxon>Baekduiaceae</taxon>
        <taxon>Svornostia</taxon>
    </lineage>
</organism>
<dbReference type="CDD" id="cd01314">
    <property type="entry name" value="D-HYD"/>
    <property type="match status" value="1"/>
</dbReference>
<reference evidence="7" key="1">
    <citation type="submission" date="2021-11" db="EMBL/GenBank/DDBJ databases">
        <title>Cultivation dependent microbiological survey of springs from the worlds oldest radium mine currently devoted to the extraction of radon-saturated water.</title>
        <authorList>
            <person name="Kapinusova G."/>
            <person name="Smrhova T."/>
            <person name="Strejcek M."/>
            <person name="Suman J."/>
            <person name="Jani K."/>
            <person name="Pajer P."/>
            <person name="Uhlik O."/>
        </authorList>
    </citation>
    <scope>NUCLEOTIDE SEQUENCE [LARGE SCALE GENOMIC DNA]</scope>
    <source>
        <strain evidence="7">J379</strain>
    </source>
</reference>
<dbReference type="PANTHER" id="PTHR11647:SF1">
    <property type="entry name" value="COLLAPSIN RESPONSE MEDIATOR PROTEIN"/>
    <property type="match status" value="1"/>
</dbReference>
<evidence type="ECO:0000259" key="5">
    <source>
        <dbReference type="Pfam" id="PF01979"/>
    </source>
</evidence>